<dbReference type="InterPro" id="IPR011055">
    <property type="entry name" value="Dup_hybrid_motif"/>
</dbReference>
<comment type="caution">
    <text evidence="11">The sequence shown here is derived from an EMBL/GenBank/DDBJ whole genome shotgun (WGS) entry which is preliminary data.</text>
</comment>
<dbReference type="InterPro" id="IPR050570">
    <property type="entry name" value="Cell_wall_metabolism_enzyme"/>
</dbReference>
<dbReference type="GO" id="GO:0004222">
    <property type="term" value="F:metalloendopeptidase activity"/>
    <property type="evidence" value="ECO:0007669"/>
    <property type="project" value="TreeGrafter"/>
</dbReference>
<evidence type="ECO:0000256" key="6">
    <source>
        <dbReference type="SAM" id="Coils"/>
    </source>
</evidence>
<organism evidence="11 12">
    <name type="scientific">Candidatus Abyssobacteria bacterium SURF_17</name>
    <dbReference type="NCBI Taxonomy" id="2093361"/>
    <lineage>
        <taxon>Bacteria</taxon>
        <taxon>Pseudomonadati</taxon>
        <taxon>Candidatus Hydrogenedentota</taxon>
        <taxon>Candidatus Abyssobacteria</taxon>
    </lineage>
</organism>
<dbReference type="Gene3D" id="3.30.70.3040">
    <property type="match status" value="1"/>
</dbReference>
<feature type="coiled-coil region" evidence="6">
    <location>
        <begin position="308"/>
        <end position="405"/>
    </location>
</feature>
<feature type="domain" description="M23ase beta-sheet core" evidence="8">
    <location>
        <begin position="571"/>
        <end position="665"/>
    </location>
</feature>
<keyword evidence="5 7" id="KW-0472">Membrane</keyword>
<gene>
    <name evidence="11" type="ORF">C4532_15475</name>
</gene>
<evidence type="ECO:0000313" key="12">
    <source>
        <dbReference type="Proteomes" id="UP000285961"/>
    </source>
</evidence>
<feature type="transmembrane region" description="Helical" evidence="7">
    <location>
        <begin position="229"/>
        <end position="250"/>
    </location>
</feature>
<dbReference type="EMBL" id="QZKI01000111">
    <property type="protein sequence ID" value="RJP66752.1"/>
    <property type="molecule type" value="Genomic_DNA"/>
</dbReference>
<feature type="domain" description="FtsX extracellular" evidence="10">
    <location>
        <begin position="60"/>
        <end position="156"/>
    </location>
</feature>
<dbReference type="InterPro" id="IPR040690">
    <property type="entry name" value="FtsX_ECD"/>
</dbReference>
<dbReference type="Proteomes" id="UP000285961">
    <property type="component" value="Unassembled WGS sequence"/>
</dbReference>
<accession>A0A419ESW0</accession>
<feature type="transmembrane region" description="Helical" evidence="7">
    <location>
        <begin position="24"/>
        <end position="49"/>
    </location>
</feature>
<feature type="transmembrane region" description="Helical" evidence="7">
    <location>
        <begin position="173"/>
        <end position="196"/>
    </location>
</feature>
<comment type="subcellular location">
    <subcellularLocation>
        <location evidence="1">Cell membrane</location>
        <topology evidence="1">Multi-pass membrane protein</topology>
    </subcellularLocation>
</comment>
<dbReference type="InterPro" id="IPR003838">
    <property type="entry name" value="ABC3_permease_C"/>
</dbReference>
<dbReference type="PANTHER" id="PTHR21666:SF270">
    <property type="entry name" value="MUREIN HYDROLASE ACTIVATOR ENVC"/>
    <property type="match status" value="1"/>
</dbReference>
<evidence type="ECO:0000256" key="7">
    <source>
        <dbReference type="SAM" id="Phobius"/>
    </source>
</evidence>
<proteinExistence type="predicted"/>
<dbReference type="Pfam" id="PF01551">
    <property type="entry name" value="Peptidase_M23"/>
    <property type="match status" value="1"/>
</dbReference>
<keyword evidence="6" id="KW-0175">Coiled coil</keyword>
<dbReference type="Gene3D" id="6.10.250.3150">
    <property type="match status" value="1"/>
</dbReference>
<dbReference type="InterPro" id="IPR016047">
    <property type="entry name" value="M23ase_b-sheet_dom"/>
</dbReference>
<evidence type="ECO:0000256" key="5">
    <source>
        <dbReference type="ARBA" id="ARBA00023136"/>
    </source>
</evidence>
<evidence type="ECO:0000259" key="10">
    <source>
        <dbReference type="Pfam" id="PF18075"/>
    </source>
</evidence>
<dbReference type="Gene3D" id="2.70.70.10">
    <property type="entry name" value="Glucose Permease (Domain IIA)"/>
    <property type="match status" value="1"/>
</dbReference>
<evidence type="ECO:0000256" key="1">
    <source>
        <dbReference type="ARBA" id="ARBA00004651"/>
    </source>
</evidence>
<protein>
    <submittedName>
        <fullName evidence="11">FtsX-like permease family protein</fullName>
    </submittedName>
</protein>
<sequence>MNLREGYILALREGLRNFRRERTLGFAIAGIMAVAVFALGAFALVVLNVDTMLRRWESRVELVAFLSLGLEERDIQRALTDIRSIAQVGEARIITTQALWEELFSDVGESLDLHAIRFDEVLGPAIVIRLAPGRRDLSVIRQVAAQVNAVEGVDDVGFEQLLLERYLRFRRDMAMFAAGTSIFGTIVFVTVIFNVARLASTARQGEIRTLQMLGASRRFIRRVLTVEGIAQGVCGSAAGVAGLAATAFLLSRRIGYSLQLPTGFFLVAFAIGPALALVANRLSVRNALVGLAVVLFAALPHGSVGFAQETLESEVTRYREELKQLENELEQSKADAEELGQRERAILEELEARDKQIDALKREIKFGEKRIAANRAAMEKVQTDLARCEEEYGNSREELEQLLRLLCNRREPTLVEVVLCDIPQAKMTTRRQIISLLAQKEAESLARAESLRTEYLERRETLQKHVDLDTLYAETNRLRVLQVAMKNEQREGLLARVREQKSIYMAAINDLEASARNLQELIEAQRAQPQPLLAGSVPFREMKGLLPWPVDGEVSAPFGRSKNPDSTTYVRHSGIDIIAPMGGRVRAIHDAVIAYCDWFRGYGKLVIMDHSDGYTSVYAHCSSILVKQGDMVKGGQPIALVGDTGSLKGPFLYFEIREHGQPVDPAIWLQRRSLNETQSE</sequence>
<dbReference type="Pfam" id="PF02687">
    <property type="entry name" value="FtsX"/>
    <property type="match status" value="1"/>
</dbReference>
<evidence type="ECO:0000313" key="11">
    <source>
        <dbReference type="EMBL" id="RJP66752.1"/>
    </source>
</evidence>
<dbReference type="SUPFAM" id="SSF51261">
    <property type="entry name" value="Duplicated hybrid motif"/>
    <property type="match status" value="1"/>
</dbReference>
<feature type="transmembrane region" description="Helical" evidence="7">
    <location>
        <begin position="262"/>
        <end position="282"/>
    </location>
</feature>
<dbReference type="PANTHER" id="PTHR21666">
    <property type="entry name" value="PEPTIDASE-RELATED"/>
    <property type="match status" value="1"/>
</dbReference>
<dbReference type="GO" id="GO:0005886">
    <property type="term" value="C:plasma membrane"/>
    <property type="evidence" value="ECO:0007669"/>
    <property type="project" value="UniProtKB-SubCell"/>
</dbReference>
<evidence type="ECO:0000259" key="9">
    <source>
        <dbReference type="Pfam" id="PF02687"/>
    </source>
</evidence>
<name>A0A419ESW0_9BACT</name>
<evidence type="ECO:0000259" key="8">
    <source>
        <dbReference type="Pfam" id="PF01551"/>
    </source>
</evidence>
<keyword evidence="4 7" id="KW-1133">Transmembrane helix</keyword>
<evidence type="ECO:0000256" key="4">
    <source>
        <dbReference type="ARBA" id="ARBA00022989"/>
    </source>
</evidence>
<dbReference type="FunFam" id="2.70.70.10:FF:000003">
    <property type="entry name" value="Murein hydrolase activator EnvC"/>
    <property type="match status" value="1"/>
</dbReference>
<keyword evidence="2" id="KW-1003">Cell membrane</keyword>
<keyword evidence="3 7" id="KW-0812">Transmembrane</keyword>
<feature type="domain" description="ABC3 transporter permease C-terminal" evidence="9">
    <location>
        <begin position="181"/>
        <end position="279"/>
    </location>
</feature>
<dbReference type="AlphaFoldDB" id="A0A419ESW0"/>
<dbReference type="Pfam" id="PF18075">
    <property type="entry name" value="FtsX_ECD"/>
    <property type="match status" value="1"/>
</dbReference>
<evidence type="ECO:0000256" key="3">
    <source>
        <dbReference type="ARBA" id="ARBA00022692"/>
    </source>
</evidence>
<feature type="transmembrane region" description="Helical" evidence="7">
    <location>
        <begin position="288"/>
        <end position="307"/>
    </location>
</feature>
<dbReference type="CDD" id="cd12797">
    <property type="entry name" value="M23_peptidase"/>
    <property type="match status" value="1"/>
</dbReference>
<evidence type="ECO:0000256" key="2">
    <source>
        <dbReference type="ARBA" id="ARBA00022475"/>
    </source>
</evidence>
<reference evidence="11 12" key="1">
    <citation type="journal article" date="2017" name="ISME J.">
        <title>Energy and carbon metabolisms in a deep terrestrial subsurface fluid microbial community.</title>
        <authorList>
            <person name="Momper L."/>
            <person name="Jungbluth S.P."/>
            <person name="Lee M.D."/>
            <person name="Amend J.P."/>
        </authorList>
    </citation>
    <scope>NUCLEOTIDE SEQUENCE [LARGE SCALE GENOMIC DNA]</scope>
    <source>
        <strain evidence="11">SURF_17</strain>
    </source>
</reference>